<name>A0A2U1ZYR5_9MICO</name>
<dbReference type="SUPFAM" id="SSF53448">
    <property type="entry name" value="Nucleotide-diphospho-sugar transferases"/>
    <property type="match status" value="1"/>
</dbReference>
<dbReference type="EMBL" id="PYHR01000002">
    <property type="protein sequence ID" value="PWD52127.1"/>
    <property type="molecule type" value="Genomic_DNA"/>
</dbReference>
<keyword evidence="1" id="KW-0812">Transmembrane</keyword>
<evidence type="ECO:0000313" key="2">
    <source>
        <dbReference type="EMBL" id="PWD52127.1"/>
    </source>
</evidence>
<gene>
    <name evidence="2" type="ORF">C8046_17240</name>
</gene>
<keyword evidence="1" id="KW-1133">Transmembrane helix</keyword>
<keyword evidence="2" id="KW-0808">Transferase</keyword>
<feature type="transmembrane region" description="Helical" evidence="1">
    <location>
        <begin position="594"/>
        <end position="627"/>
    </location>
</feature>
<feature type="transmembrane region" description="Helical" evidence="1">
    <location>
        <begin position="270"/>
        <end position="291"/>
    </location>
</feature>
<dbReference type="Proteomes" id="UP000245166">
    <property type="component" value="Unassembled WGS sequence"/>
</dbReference>
<feature type="transmembrane region" description="Helical" evidence="1">
    <location>
        <begin position="388"/>
        <end position="410"/>
    </location>
</feature>
<feature type="transmembrane region" description="Helical" evidence="1">
    <location>
        <begin position="783"/>
        <end position="804"/>
    </location>
</feature>
<dbReference type="PANTHER" id="PTHR43685">
    <property type="entry name" value="GLYCOSYLTRANSFERASE"/>
    <property type="match status" value="1"/>
</dbReference>
<feature type="transmembrane region" description="Helical" evidence="1">
    <location>
        <begin position="748"/>
        <end position="771"/>
    </location>
</feature>
<feature type="transmembrane region" description="Helical" evidence="1">
    <location>
        <begin position="528"/>
        <end position="546"/>
    </location>
</feature>
<feature type="transmembrane region" description="Helical" evidence="1">
    <location>
        <begin position="447"/>
        <end position="467"/>
    </location>
</feature>
<dbReference type="InterPro" id="IPR029044">
    <property type="entry name" value="Nucleotide-diphossugar_trans"/>
</dbReference>
<feature type="transmembrane region" description="Helical" evidence="1">
    <location>
        <begin position="639"/>
        <end position="657"/>
    </location>
</feature>
<feature type="transmembrane region" description="Helical" evidence="1">
    <location>
        <begin position="824"/>
        <end position="843"/>
    </location>
</feature>
<dbReference type="Gene3D" id="3.90.550.10">
    <property type="entry name" value="Spore Coat Polysaccharide Biosynthesis Protein SpsA, Chain A"/>
    <property type="match status" value="1"/>
</dbReference>
<dbReference type="AlphaFoldDB" id="A0A2U1ZYR5"/>
<feature type="transmembrane region" description="Helical" evidence="1">
    <location>
        <begin position="474"/>
        <end position="496"/>
    </location>
</feature>
<organism evidence="2 3">
    <name type="scientific">Serinibacter arcticus</name>
    <dbReference type="NCBI Taxonomy" id="1655435"/>
    <lineage>
        <taxon>Bacteria</taxon>
        <taxon>Bacillati</taxon>
        <taxon>Actinomycetota</taxon>
        <taxon>Actinomycetes</taxon>
        <taxon>Micrococcales</taxon>
        <taxon>Beutenbergiaceae</taxon>
        <taxon>Serinibacter</taxon>
    </lineage>
</organism>
<keyword evidence="3" id="KW-1185">Reference proteome</keyword>
<reference evidence="2 3" key="1">
    <citation type="submission" date="2018-03" db="EMBL/GenBank/DDBJ databases">
        <title>Genome assembly of novel Miniimonas species PCH200.</title>
        <authorList>
            <person name="Thakur V."/>
            <person name="Kumar V."/>
            <person name="Singh D."/>
        </authorList>
    </citation>
    <scope>NUCLEOTIDE SEQUENCE [LARGE SCALE GENOMIC DNA]</scope>
    <source>
        <strain evidence="2 3">PCH200</strain>
    </source>
</reference>
<evidence type="ECO:0000256" key="1">
    <source>
        <dbReference type="SAM" id="Phobius"/>
    </source>
</evidence>
<keyword evidence="1" id="KW-0472">Membrane</keyword>
<dbReference type="PANTHER" id="PTHR43685:SF3">
    <property type="entry name" value="SLR2126 PROTEIN"/>
    <property type="match status" value="1"/>
</dbReference>
<accession>A0A2U1ZYR5</accession>
<feature type="transmembrane region" description="Helical" evidence="1">
    <location>
        <begin position="502"/>
        <end position="521"/>
    </location>
</feature>
<comment type="caution">
    <text evidence="2">The sequence shown here is derived from an EMBL/GenBank/DDBJ whole genome shotgun (WGS) entry which is preliminary data.</text>
</comment>
<protein>
    <submittedName>
        <fullName evidence="2">Glycosyl transferase family 2</fullName>
    </submittedName>
</protein>
<evidence type="ECO:0000313" key="3">
    <source>
        <dbReference type="Proteomes" id="UP000245166"/>
    </source>
</evidence>
<feature type="transmembrane region" description="Helical" evidence="1">
    <location>
        <begin position="714"/>
        <end position="736"/>
    </location>
</feature>
<dbReference type="Pfam" id="PF13641">
    <property type="entry name" value="Glyco_tranf_2_3"/>
    <property type="match status" value="1"/>
</dbReference>
<proteinExistence type="predicted"/>
<sequence>MSSVAPVREPRSVLTVLVTRGVTPWLSATLRALGAQESTPDRILVAVWDPTAIVAVRDALAEAGLDQADVVATGGAATFGAAVRTAIRDHPAVVGQWLWLLHDDSAPEPGALSALLRTVEQGSSIVVAGSKQVEWAAPDELISVGVGLTRSGRRFTALEESEIDQGQYDDRSDVLAVGTAGMLVRRDVWDELRGPDPALGPYGDGADLARRARLAGHRAVVVPRSVVRHARASYTGQRHPEHGEPAALDAPVEPVRSWSARRRAVLHSRLAGATTAGSVLLLLGMFVLAPVRALARVATKEFALIGPELRTPFATAAHLAAVSRARANARRTAVVPRRVLAPLQVGPGAQLAAWRDTRLQRASLRRSSRARSELEKAEAASLARRRRLALLGVTVLTVVVALVTVGHWALGDALLGGALLPVDTGVRDLWTLATSPWLAVGDGHAALPQPLLAVLAFLTTVLGGFWGTPVSATIAVLTVGAIPLAALGAWFAAGAATRGLAARAWAAVVWALAPTLLISLAQGRLGSIVAHLALPWVALGVARALGVQRRDVVLGGMVGARRVHAEVPDDDGPTTRKAPVPPASAARARGSIGAAAAAGLAFAVACAGAPLLLPLGLVAVVVMLLTLPRVTTGVQAGRGRLVLVVLPAIALVGPWLTAPFGTAGTGTQESSLDSVVRLLLSEPGRPLPQDVPDAWQQLLLWPGDLAPLPPALDVLGAVGPFLLTGPVLLGAVLALLRGGARGRTVRIAWAVGALALAGAVLVTHVPVGVALDTATGAETAVPAWSGPAVSLLLLALLVAAVVAADGLQVRLGENTFGWRQPVTAVVAAVLVIAPLASAVVWTWSVRTDPALLAVQVREDAPVPALGRQVQSSAASARVLSLAPTTTGYDVQVWRGAGPQLLDTATAPHALVGALLDPSVAPPDAADEALAVTVARLTVAADEAAPALVEHGVAVVVVPPVDSVVRPGVDATARAELVASLDGTAGLERVTSNAAGTIWRVVTDTGVARARVLESDASTPSAEVVVTGRDLPVGGLTSGLVRAGGEVLPSEQDRLVVLAERAHPGWRATLDGRRLEHTDLDWRQAFTLPAGAEGRLTLTYVDPLRTVWTVGQIVVLGLAGLLALPTRRRTPGEDA</sequence>
<dbReference type="GO" id="GO:0016740">
    <property type="term" value="F:transferase activity"/>
    <property type="evidence" value="ECO:0007669"/>
    <property type="project" value="UniProtKB-KW"/>
</dbReference>
<dbReference type="InterPro" id="IPR050834">
    <property type="entry name" value="Glycosyltransf_2"/>
</dbReference>